<reference evidence="1 2" key="1">
    <citation type="submission" date="2013-12" db="EMBL/GenBank/DDBJ databases">
        <title>Draft genome of the parsitic nematode Ancylostoma duodenale.</title>
        <authorList>
            <person name="Mitreva M."/>
        </authorList>
    </citation>
    <scope>NUCLEOTIDE SEQUENCE [LARGE SCALE GENOMIC DNA]</scope>
    <source>
        <strain evidence="1 2">Zhejiang</strain>
    </source>
</reference>
<dbReference type="AlphaFoldDB" id="A0A0C2FZI1"/>
<dbReference type="Proteomes" id="UP000054047">
    <property type="component" value="Unassembled WGS sequence"/>
</dbReference>
<proteinExistence type="predicted"/>
<dbReference type="OrthoDB" id="5872729at2759"/>
<gene>
    <name evidence="1" type="ORF">ANCDUO_15840</name>
</gene>
<evidence type="ECO:0000313" key="2">
    <source>
        <dbReference type="Proteomes" id="UP000054047"/>
    </source>
</evidence>
<dbReference type="EMBL" id="KN739889">
    <property type="protein sequence ID" value="KIH54015.1"/>
    <property type="molecule type" value="Genomic_DNA"/>
</dbReference>
<protein>
    <submittedName>
        <fullName evidence="1">Uncharacterized protein</fullName>
    </submittedName>
</protein>
<accession>A0A0C2FZI1</accession>
<sequence length="75" mass="8398">MLAARGVSLGLGKINLSDLHQLPSEKHRASQLKREDKARVPKIVIKKKADAKDLFVLAVCIFLASKFSFRPSWSH</sequence>
<evidence type="ECO:0000313" key="1">
    <source>
        <dbReference type="EMBL" id="KIH54015.1"/>
    </source>
</evidence>
<keyword evidence="2" id="KW-1185">Reference proteome</keyword>
<name>A0A0C2FZI1_9BILA</name>
<organism evidence="1 2">
    <name type="scientific">Ancylostoma duodenale</name>
    <dbReference type="NCBI Taxonomy" id="51022"/>
    <lineage>
        <taxon>Eukaryota</taxon>
        <taxon>Metazoa</taxon>
        <taxon>Ecdysozoa</taxon>
        <taxon>Nematoda</taxon>
        <taxon>Chromadorea</taxon>
        <taxon>Rhabditida</taxon>
        <taxon>Rhabditina</taxon>
        <taxon>Rhabditomorpha</taxon>
        <taxon>Strongyloidea</taxon>
        <taxon>Ancylostomatidae</taxon>
        <taxon>Ancylostomatinae</taxon>
        <taxon>Ancylostoma</taxon>
    </lineage>
</organism>